<evidence type="ECO:0000313" key="1">
    <source>
        <dbReference type="EMBL" id="KAJ7553199.1"/>
    </source>
</evidence>
<name>A0ACC2DFU4_DIPCM</name>
<reference evidence="2" key="1">
    <citation type="journal article" date="2024" name="Proc. Natl. Acad. Sci. U.S.A.">
        <title>Extraordinary preservation of gene collinearity over three hundred million years revealed in homosporous lycophytes.</title>
        <authorList>
            <person name="Li C."/>
            <person name="Wickell D."/>
            <person name="Kuo L.Y."/>
            <person name="Chen X."/>
            <person name="Nie B."/>
            <person name="Liao X."/>
            <person name="Peng D."/>
            <person name="Ji J."/>
            <person name="Jenkins J."/>
            <person name="Williams M."/>
            <person name="Shu S."/>
            <person name="Plott C."/>
            <person name="Barry K."/>
            <person name="Rajasekar S."/>
            <person name="Grimwood J."/>
            <person name="Han X."/>
            <person name="Sun S."/>
            <person name="Hou Z."/>
            <person name="He W."/>
            <person name="Dai G."/>
            <person name="Sun C."/>
            <person name="Schmutz J."/>
            <person name="Leebens-Mack J.H."/>
            <person name="Li F.W."/>
            <person name="Wang L."/>
        </authorList>
    </citation>
    <scope>NUCLEOTIDE SEQUENCE [LARGE SCALE GENOMIC DNA]</scope>
    <source>
        <strain evidence="2">cv. PW_Plant_1</strain>
    </source>
</reference>
<sequence length="544" mass="60757">MMNPEMMRLAQEQMSRIPPEQLTRMQQQMMNNPEFMRMASEGMKNIRFEDFKAAADQMKNVSPEQLADFTAHMSRASPEELASMRARTEAQLSYEVQGALTLKNQGNQLHGIGRYSEAAEKYARAKNNLAEFSSQEAASLRLTCSLNLMSCYLKTQQYHQAISEGSEVLQGDPRNLKALYRRGQAYKELGKFKLAFKDLSEAADLSPDDETVAETLRQVKEELELYGQGEDENTTGPVIEEITEEAAEKFTLRSSERLRESNPSKTGISDRGDQARIGESSQRGPSLPDDQTFAESLNILKQNPDMIRNMHSLMENVDPEQIAALSGGGMNSEMARFAADMVKQMTPSDLERMVEVANSMRSQGSSGVRLGSRTATDMLADNNSPSLAPGSINENLQRSRSNQEDDPGELLQQPDSFTSGSSMPTIPNITPEMQDQMRKQMRDPAMKQMMATFMKSMSPESMASMSEQMGMKLTPEQAAEAHKAMANLNPDQLDRLMLWAERAQTVTQQIGRAKNWLLGRPGLILAILMLLVAIILHYFGYIGQ</sequence>
<dbReference type="EMBL" id="CM055097">
    <property type="protein sequence ID" value="KAJ7553199.1"/>
    <property type="molecule type" value="Genomic_DNA"/>
</dbReference>
<evidence type="ECO:0000313" key="2">
    <source>
        <dbReference type="Proteomes" id="UP001162992"/>
    </source>
</evidence>
<proteinExistence type="predicted"/>
<comment type="caution">
    <text evidence="1">The sequence shown here is derived from an EMBL/GenBank/DDBJ whole genome shotgun (WGS) entry which is preliminary data.</text>
</comment>
<protein>
    <submittedName>
        <fullName evidence="1">Uncharacterized protein</fullName>
    </submittedName>
</protein>
<keyword evidence="2" id="KW-1185">Reference proteome</keyword>
<dbReference type="Proteomes" id="UP001162992">
    <property type="component" value="Chromosome 6"/>
</dbReference>
<accession>A0ACC2DFU4</accession>
<organism evidence="1 2">
    <name type="scientific">Diphasiastrum complanatum</name>
    <name type="common">Issler's clubmoss</name>
    <name type="synonym">Lycopodium complanatum</name>
    <dbReference type="NCBI Taxonomy" id="34168"/>
    <lineage>
        <taxon>Eukaryota</taxon>
        <taxon>Viridiplantae</taxon>
        <taxon>Streptophyta</taxon>
        <taxon>Embryophyta</taxon>
        <taxon>Tracheophyta</taxon>
        <taxon>Lycopodiopsida</taxon>
        <taxon>Lycopodiales</taxon>
        <taxon>Lycopodiaceae</taxon>
        <taxon>Lycopodioideae</taxon>
        <taxon>Diphasiastrum</taxon>
    </lineage>
</organism>
<gene>
    <name evidence="1" type="ORF">O6H91_06G087600</name>
</gene>